<evidence type="ECO:0000256" key="10">
    <source>
        <dbReference type="RuleBase" id="RU000394"/>
    </source>
</evidence>
<name>A0A814S930_ADIRI</name>
<dbReference type="OrthoDB" id="3176171at2759"/>
<dbReference type="PANTHER" id="PTHR47969:SF21">
    <property type="entry name" value="KINESIN-LIKE PROTEIN"/>
    <property type="match status" value="1"/>
</dbReference>
<evidence type="ECO:0000256" key="4">
    <source>
        <dbReference type="ARBA" id="ARBA00022741"/>
    </source>
</evidence>
<evidence type="ECO:0000256" key="6">
    <source>
        <dbReference type="ARBA" id="ARBA00023054"/>
    </source>
</evidence>
<evidence type="ECO:0000256" key="1">
    <source>
        <dbReference type="ARBA" id="ARBA00004245"/>
    </source>
</evidence>
<dbReference type="Gene3D" id="3.40.850.10">
    <property type="entry name" value="Kinesin motor domain"/>
    <property type="match status" value="1"/>
</dbReference>
<evidence type="ECO:0000313" key="14">
    <source>
        <dbReference type="Proteomes" id="UP000663852"/>
    </source>
</evidence>
<evidence type="ECO:0000313" key="13">
    <source>
        <dbReference type="EMBL" id="CAF1143887.1"/>
    </source>
</evidence>
<feature type="region of interest" description="Disordered" evidence="11">
    <location>
        <begin position="441"/>
        <end position="484"/>
    </location>
</feature>
<evidence type="ECO:0000256" key="11">
    <source>
        <dbReference type="SAM" id="MobiDB-lite"/>
    </source>
</evidence>
<dbReference type="SUPFAM" id="SSF52540">
    <property type="entry name" value="P-loop containing nucleoside triphosphate hydrolases"/>
    <property type="match status" value="1"/>
</dbReference>
<dbReference type="EMBL" id="CAJNOJ010000116">
    <property type="protein sequence ID" value="CAF1143887.1"/>
    <property type="molecule type" value="Genomic_DNA"/>
</dbReference>
<dbReference type="GO" id="GO:0007018">
    <property type="term" value="P:microtubule-based movement"/>
    <property type="evidence" value="ECO:0007669"/>
    <property type="project" value="InterPro"/>
</dbReference>
<evidence type="ECO:0000256" key="9">
    <source>
        <dbReference type="PROSITE-ProRule" id="PRU00283"/>
    </source>
</evidence>
<dbReference type="InterPro" id="IPR001752">
    <property type="entry name" value="Kinesin_motor_dom"/>
</dbReference>
<sequence length="760" mass="88080">MATSNTGEAVRVIVRCRPMNQRELDLACRTVITMNMQLNQVLLETIDERNEPPKQFTFDAVYPENSNTETLYTDSVFPLVESVLEGYNATVFAYGQTGCGKSFTMQGINTTGSLQRGVIPRSFEHIFEASSVTAGTKYLIRASYLEIYNESIRDLLGKDAKAVLELKEHVDKGVFVPNLTWHQCISVKDCERLMDKGNKNRATGATLMNKDSSRSHSIFTIMTEMCTQSELDGKEHIRAGKLNLVDLAGSERQSKTHAEGDRLREATRINLSLSALGNVISALVDGRSKHIPYRDSKLTRLLQDSLGGNTKTLMIAAISPAHDNYEETLSTLRYANRAKNIKNKPHINEDPRDAQMRILQEEINRLKQELLDAGNMNREIQSFSSDGRGSQIKYDEEIEKEKERLRTEFEREAAELRRQCEEERLTNQELQHRYNDLKEQYDGDINALDKQTAPRKGKKKDRSGKQSNDENDRTPRAMNSEEKLNRLYELEHKLIGGEEINNEEQKKKRKKRLNEMREKQEQRQLLTKAIESNDDDVMMRVFDNAQEELHFTSKQLEQLRLENKRLKQDNEDLLHEFESDRQNYFNIMRAQEKQLLLFRTMLEKMSSVMERNCNYSNLDKIIEKARYDEERNVYYIPDPIREEVQFPQVANLPVSGSNRNAQNDFHSPSPLNYSYQNQFANLDPDEVERRYARNTDPSTVPLNTTRNKRQEQLLNENALFQSIKTHPSQTNDNDYFNRRLSPYESPIPRLTRRYGPSADK</sequence>
<dbReference type="GO" id="GO:0008017">
    <property type="term" value="F:microtubule binding"/>
    <property type="evidence" value="ECO:0007669"/>
    <property type="project" value="InterPro"/>
</dbReference>
<protein>
    <recommendedName>
        <fullName evidence="10">Kinesin-like protein</fullName>
    </recommendedName>
</protein>
<dbReference type="FunFam" id="3.40.850.10:FF:000029">
    <property type="entry name" value="Kinesin-like protein KIF17"/>
    <property type="match status" value="1"/>
</dbReference>
<dbReference type="PANTHER" id="PTHR47969">
    <property type="entry name" value="CHROMOSOME-ASSOCIATED KINESIN KIF4A-RELATED"/>
    <property type="match status" value="1"/>
</dbReference>
<keyword evidence="5 9" id="KW-0067">ATP-binding</keyword>
<dbReference type="GO" id="GO:0005874">
    <property type="term" value="C:microtubule"/>
    <property type="evidence" value="ECO:0007669"/>
    <property type="project" value="UniProtKB-KW"/>
</dbReference>
<dbReference type="GO" id="GO:0005524">
    <property type="term" value="F:ATP binding"/>
    <property type="evidence" value="ECO:0007669"/>
    <property type="project" value="UniProtKB-UniRule"/>
</dbReference>
<feature type="region of interest" description="Disordered" evidence="11">
    <location>
        <begin position="499"/>
        <end position="521"/>
    </location>
</feature>
<dbReference type="PROSITE" id="PS50067">
    <property type="entry name" value="KINESIN_MOTOR_2"/>
    <property type="match status" value="1"/>
</dbReference>
<comment type="caution">
    <text evidence="13">The sequence shown here is derived from an EMBL/GenBank/DDBJ whole genome shotgun (WGS) entry which is preliminary data.</text>
</comment>
<dbReference type="PRINTS" id="PR00380">
    <property type="entry name" value="KINESINHEAVY"/>
</dbReference>
<dbReference type="InterPro" id="IPR027417">
    <property type="entry name" value="P-loop_NTPase"/>
</dbReference>
<accession>A0A814S930</accession>
<keyword evidence="6" id="KW-0175">Coiled coil</keyword>
<feature type="domain" description="Kinesin motor" evidence="12">
    <location>
        <begin position="9"/>
        <end position="341"/>
    </location>
</feature>
<gene>
    <name evidence="13" type="ORF">EDS130_LOCUS22237</name>
</gene>
<dbReference type="SMART" id="SM00129">
    <property type="entry name" value="KISc"/>
    <property type="match status" value="1"/>
</dbReference>
<evidence type="ECO:0000256" key="3">
    <source>
        <dbReference type="ARBA" id="ARBA00022701"/>
    </source>
</evidence>
<dbReference type="Proteomes" id="UP000663852">
    <property type="component" value="Unassembled WGS sequence"/>
</dbReference>
<organism evidence="13 14">
    <name type="scientific">Adineta ricciae</name>
    <name type="common">Rotifer</name>
    <dbReference type="NCBI Taxonomy" id="249248"/>
    <lineage>
        <taxon>Eukaryota</taxon>
        <taxon>Metazoa</taxon>
        <taxon>Spiralia</taxon>
        <taxon>Gnathifera</taxon>
        <taxon>Rotifera</taxon>
        <taxon>Eurotatoria</taxon>
        <taxon>Bdelloidea</taxon>
        <taxon>Adinetida</taxon>
        <taxon>Adinetidae</taxon>
        <taxon>Adineta</taxon>
    </lineage>
</organism>
<evidence type="ECO:0000256" key="7">
    <source>
        <dbReference type="ARBA" id="ARBA00023175"/>
    </source>
</evidence>
<feature type="region of interest" description="Disordered" evidence="11">
    <location>
        <begin position="721"/>
        <end position="760"/>
    </location>
</feature>
<dbReference type="InterPro" id="IPR019821">
    <property type="entry name" value="Kinesin_motor_CS"/>
</dbReference>
<comment type="subcellular location">
    <subcellularLocation>
        <location evidence="1">Cytoplasm</location>
        <location evidence="1">Cytoskeleton</location>
    </subcellularLocation>
</comment>
<keyword evidence="3 10" id="KW-0493">Microtubule</keyword>
<dbReference type="InterPro" id="IPR036961">
    <property type="entry name" value="Kinesin_motor_dom_sf"/>
</dbReference>
<evidence type="ECO:0000259" key="12">
    <source>
        <dbReference type="PROSITE" id="PS50067"/>
    </source>
</evidence>
<evidence type="ECO:0000256" key="5">
    <source>
        <dbReference type="ARBA" id="ARBA00022840"/>
    </source>
</evidence>
<dbReference type="AlphaFoldDB" id="A0A814S930"/>
<keyword evidence="2" id="KW-0963">Cytoplasm</keyword>
<feature type="compositionally biased region" description="Basic and acidic residues" evidence="11">
    <location>
        <begin position="463"/>
        <end position="484"/>
    </location>
</feature>
<reference evidence="13" key="1">
    <citation type="submission" date="2021-02" db="EMBL/GenBank/DDBJ databases">
        <authorList>
            <person name="Nowell W R."/>
        </authorList>
    </citation>
    <scope>NUCLEOTIDE SEQUENCE</scope>
</reference>
<feature type="binding site" evidence="9">
    <location>
        <begin position="95"/>
        <end position="102"/>
    </location>
    <ligand>
        <name>ATP</name>
        <dbReference type="ChEBI" id="CHEBI:30616"/>
    </ligand>
</feature>
<dbReference type="InterPro" id="IPR027640">
    <property type="entry name" value="Kinesin-like_fam"/>
</dbReference>
<feature type="compositionally biased region" description="Basic residues" evidence="11">
    <location>
        <begin position="453"/>
        <end position="462"/>
    </location>
</feature>
<comment type="similarity">
    <text evidence="9 10">Belongs to the TRAFAC class myosin-kinesin ATPase superfamily. Kinesin family.</text>
</comment>
<proteinExistence type="inferred from homology"/>
<keyword evidence="4 9" id="KW-0547">Nucleotide-binding</keyword>
<evidence type="ECO:0000256" key="8">
    <source>
        <dbReference type="ARBA" id="ARBA00023212"/>
    </source>
</evidence>
<evidence type="ECO:0000256" key="2">
    <source>
        <dbReference type="ARBA" id="ARBA00022490"/>
    </source>
</evidence>
<dbReference type="GO" id="GO:0003777">
    <property type="term" value="F:microtubule motor activity"/>
    <property type="evidence" value="ECO:0007669"/>
    <property type="project" value="InterPro"/>
</dbReference>
<keyword evidence="8" id="KW-0206">Cytoskeleton</keyword>
<feature type="compositionally biased region" description="Polar residues" evidence="11">
    <location>
        <begin position="721"/>
        <end position="734"/>
    </location>
</feature>
<dbReference type="PROSITE" id="PS00411">
    <property type="entry name" value="KINESIN_MOTOR_1"/>
    <property type="match status" value="1"/>
</dbReference>
<keyword evidence="7 9" id="KW-0505">Motor protein</keyword>
<dbReference type="Pfam" id="PF00225">
    <property type="entry name" value="Kinesin"/>
    <property type="match status" value="1"/>
</dbReference>